<organism evidence="1 2">
    <name type="scientific">Trichothecium roseum</name>
    <dbReference type="NCBI Taxonomy" id="47278"/>
    <lineage>
        <taxon>Eukaryota</taxon>
        <taxon>Fungi</taxon>
        <taxon>Dikarya</taxon>
        <taxon>Ascomycota</taxon>
        <taxon>Pezizomycotina</taxon>
        <taxon>Sordariomycetes</taxon>
        <taxon>Hypocreomycetidae</taxon>
        <taxon>Hypocreales</taxon>
        <taxon>Hypocreales incertae sedis</taxon>
        <taxon>Trichothecium</taxon>
    </lineage>
</organism>
<dbReference type="Proteomes" id="UP001163324">
    <property type="component" value="Chromosome 8"/>
</dbReference>
<name>A0ACC0UT18_9HYPO</name>
<sequence length="458" mass="51550">MAPSFTFLNTTDAPGLSKAGTRAMRAHVTKANFARRRERIIKDKFHGSKALGAVHRSNDTSTLLSARHDMQSNNQTPLLIQPKDPQHMINFLLHEFRPIIFPPGQIGNQNEVGWIELLIQEPALAEATMAISVKHRSPFGESWGRTQADLHNARAIAIINHRIGSSEPLAKKLTDGVLGAVFTLAFAERVAQHEDTWRIHVGGLSQMIMLRRDHGERALPSWFQNLLVFDSVKEVFLPTRARRKTVLHALGEDSVRKVRHIATICEGLAELRRDVNVCYAYPTASPSDELANQIQHRLQTLHHKTSMLRSDPSPYLQAFSRAIEIFLHLTWPCHETVDLSWLAVDLKRALCVPLVRLCSSMDLTYCQFMIGAVAAEDGSETKAWYLERLASMLLAMQLRGWDGTLEVLERGLMPDAKLLSRFKAQWMEIASIHIPLDGASHKPVAPEASGAHWRHLTW</sequence>
<comment type="caution">
    <text evidence="1">The sequence shown here is derived from an EMBL/GenBank/DDBJ whole genome shotgun (WGS) entry which is preliminary data.</text>
</comment>
<keyword evidence="2" id="KW-1185">Reference proteome</keyword>
<gene>
    <name evidence="1" type="ORF">N3K66_007828</name>
</gene>
<evidence type="ECO:0000313" key="1">
    <source>
        <dbReference type="EMBL" id="KAI9896806.1"/>
    </source>
</evidence>
<dbReference type="EMBL" id="CM047947">
    <property type="protein sequence ID" value="KAI9896806.1"/>
    <property type="molecule type" value="Genomic_DNA"/>
</dbReference>
<proteinExistence type="predicted"/>
<protein>
    <submittedName>
        <fullName evidence="1">Uncharacterized protein</fullName>
    </submittedName>
</protein>
<reference evidence="1" key="1">
    <citation type="submission" date="2022-10" db="EMBL/GenBank/DDBJ databases">
        <title>Complete Genome of Trichothecium roseum strain YXFP-22015, a Plant Pathogen Isolated from Citrus.</title>
        <authorList>
            <person name="Wang Y."/>
            <person name="Zhu L."/>
        </authorList>
    </citation>
    <scope>NUCLEOTIDE SEQUENCE</scope>
    <source>
        <strain evidence="1">YXFP-22015</strain>
    </source>
</reference>
<accession>A0ACC0UT18</accession>
<evidence type="ECO:0000313" key="2">
    <source>
        <dbReference type="Proteomes" id="UP001163324"/>
    </source>
</evidence>